<evidence type="ECO:0008006" key="4">
    <source>
        <dbReference type="Google" id="ProtNLM"/>
    </source>
</evidence>
<protein>
    <recommendedName>
        <fullName evidence="4">DUF3558 domain-containing protein</fullName>
    </recommendedName>
</protein>
<name>A0A4Q9KI53_PROTD</name>
<keyword evidence="3" id="KW-1185">Reference proteome</keyword>
<evidence type="ECO:0000313" key="2">
    <source>
        <dbReference type="EMBL" id="TBT93074.1"/>
    </source>
</evidence>
<sequence>MTVASALLMVSLTAGCSAGTSAPIAPTSTSTTATSSTSAPAAQQTQLFVANGACPDAAAISKLAGISLARVTPSGGSGCSYKAEDFGVHLWNSDDFARDVLPV</sequence>
<dbReference type="EMBL" id="SDMR01000019">
    <property type="protein sequence ID" value="TBT93074.1"/>
    <property type="molecule type" value="Genomic_DNA"/>
</dbReference>
<keyword evidence="1" id="KW-0732">Signal</keyword>
<feature type="signal peptide" evidence="1">
    <location>
        <begin position="1"/>
        <end position="18"/>
    </location>
</feature>
<evidence type="ECO:0000256" key="1">
    <source>
        <dbReference type="SAM" id="SignalP"/>
    </source>
</evidence>
<evidence type="ECO:0000313" key="3">
    <source>
        <dbReference type="Proteomes" id="UP000291933"/>
    </source>
</evidence>
<dbReference type="Proteomes" id="UP000291933">
    <property type="component" value="Unassembled WGS sequence"/>
</dbReference>
<organism evidence="2 3">
    <name type="scientific">Propioniciclava tarda</name>
    <dbReference type="NCBI Taxonomy" id="433330"/>
    <lineage>
        <taxon>Bacteria</taxon>
        <taxon>Bacillati</taxon>
        <taxon>Actinomycetota</taxon>
        <taxon>Actinomycetes</taxon>
        <taxon>Propionibacteriales</taxon>
        <taxon>Propionibacteriaceae</taxon>
        <taxon>Propioniciclava</taxon>
    </lineage>
</organism>
<feature type="chain" id="PRO_5038545220" description="DUF3558 domain-containing protein" evidence="1">
    <location>
        <begin position="19"/>
        <end position="103"/>
    </location>
</feature>
<dbReference type="RefSeq" id="WP_131172913.1">
    <property type="nucleotide sequence ID" value="NZ_FXTL01000020.1"/>
</dbReference>
<proteinExistence type="predicted"/>
<gene>
    <name evidence="2" type="ORF">ET996_12590</name>
</gene>
<reference evidence="2 3" key="1">
    <citation type="submission" date="2019-01" db="EMBL/GenBank/DDBJ databases">
        <title>Lactibacter flavus gen. nov., sp. nov., a novel bacterium of the family Propionibacteriaceae isolated from raw milk and dairy products.</title>
        <authorList>
            <person name="Huptas C."/>
            <person name="Wenning M."/>
            <person name="Breitenwieser F."/>
            <person name="Doll E."/>
            <person name="Von Neubeck M."/>
            <person name="Busse H.-J."/>
            <person name="Scherer S."/>
        </authorList>
    </citation>
    <scope>NUCLEOTIDE SEQUENCE [LARGE SCALE GENOMIC DNA]</scope>
    <source>
        <strain evidence="2 3">DSM 22130</strain>
    </source>
</reference>
<dbReference type="AlphaFoldDB" id="A0A4Q9KI53"/>
<accession>A0A4Q9KI53</accession>
<comment type="caution">
    <text evidence="2">The sequence shown here is derived from an EMBL/GenBank/DDBJ whole genome shotgun (WGS) entry which is preliminary data.</text>
</comment>